<feature type="compositionally biased region" description="Low complexity" evidence="1">
    <location>
        <begin position="136"/>
        <end position="162"/>
    </location>
</feature>
<feature type="compositionally biased region" description="Low complexity" evidence="1">
    <location>
        <begin position="70"/>
        <end position="90"/>
    </location>
</feature>
<feature type="compositionally biased region" description="Low complexity" evidence="1">
    <location>
        <begin position="1"/>
        <end position="10"/>
    </location>
</feature>
<protein>
    <submittedName>
        <fullName evidence="2">Uncharacterized protein</fullName>
    </submittedName>
</protein>
<comment type="caution">
    <text evidence="2">The sequence shown here is derived from an EMBL/GenBank/DDBJ whole genome shotgun (WGS) entry which is preliminary data.</text>
</comment>
<evidence type="ECO:0000256" key="1">
    <source>
        <dbReference type="SAM" id="MobiDB-lite"/>
    </source>
</evidence>
<sequence length="230" mass="22026">MPKPGGKLAKGQGGGGPGGKGSKSSKQQGHRKQPAGLSGQRQGVQPASASPGIRKGATKHTAHSGGKKQAGGNKKQAGAAISARPPSAARQQSGARALTQGLGLSAAGLSALLDETVDQLKDKGIRTATAKGGKVQQQQASGPAGAGSVDAAMPASPPASSSGGHMFGQLGLVSGGAAAPPPTPAAPGLAGAAHQQPAALAALAGLRGAARERHDPAAVLESLSGWGLSG</sequence>
<feature type="compositionally biased region" description="Gly residues" evidence="1">
    <location>
        <begin position="11"/>
        <end position="21"/>
    </location>
</feature>
<keyword evidence="3" id="KW-1185">Reference proteome</keyword>
<dbReference type="Proteomes" id="UP000613740">
    <property type="component" value="Unassembled WGS sequence"/>
</dbReference>
<feature type="compositionally biased region" description="Polar residues" evidence="1">
    <location>
        <begin position="39"/>
        <end position="48"/>
    </location>
</feature>
<accession>A0A835WHI6</accession>
<gene>
    <name evidence="2" type="ORF">HYH02_007777</name>
</gene>
<dbReference type="OrthoDB" id="10642978at2759"/>
<evidence type="ECO:0000313" key="2">
    <source>
        <dbReference type="EMBL" id="KAG2447453.1"/>
    </source>
</evidence>
<organism evidence="2 3">
    <name type="scientific">Chlamydomonas schloesseri</name>
    <dbReference type="NCBI Taxonomy" id="2026947"/>
    <lineage>
        <taxon>Eukaryota</taxon>
        <taxon>Viridiplantae</taxon>
        <taxon>Chlorophyta</taxon>
        <taxon>core chlorophytes</taxon>
        <taxon>Chlorophyceae</taxon>
        <taxon>CS clade</taxon>
        <taxon>Chlamydomonadales</taxon>
        <taxon>Chlamydomonadaceae</taxon>
        <taxon>Chlamydomonas</taxon>
    </lineage>
</organism>
<feature type="region of interest" description="Disordered" evidence="1">
    <location>
        <begin position="1"/>
        <end position="96"/>
    </location>
</feature>
<feature type="compositionally biased region" description="Basic residues" evidence="1">
    <location>
        <begin position="56"/>
        <end position="66"/>
    </location>
</feature>
<dbReference type="EMBL" id="JAEHOD010000022">
    <property type="protein sequence ID" value="KAG2447453.1"/>
    <property type="molecule type" value="Genomic_DNA"/>
</dbReference>
<evidence type="ECO:0000313" key="3">
    <source>
        <dbReference type="Proteomes" id="UP000613740"/>
    </source>
</evidence>
<feature type="region of interest" description="Disordered" evidence="1">
    <location>
        <begin position="129"/>
        <end position="165"/>
    </location>
</feature>
<dbReference type="AlphaFoldDB" id="A0A835WHI6"/>
<proteinExistence type="predicted"/>
<reference evidence="2" key="1">
    <citation type="journal article" date="2020" name="bioRxiv">
        <title>Comparative genomics of Chlamydomonas.</title>
        <authorList>
            <person name="Craig R.J."/>
            <person name="Hasan A.R."/>
            <person name="Ness R.W."/>
            <person name="Keightley P.D."/>
        </authorList>
    </citation>
    <scope>NUCLEOTIDE SEQUENCE</scope>
    <source>
        <strain evidence="2">CCAP 11/173</strain>
    </source>
</reference>
<name>A0A835WHI6_9CHLO</name>